<sequence length="185" mass="20699">MQKDCYSFEGPSNYHGPRGNICWPVAYQPNQMPASGDVTFPRCIPEQEVSWPVSETWRRNKGQPRCAGPGTCQGDHQICNYKYQYGVDDVGPCPSEQSCKSSYCCAPCPPVCTYPCPAVPSCNRLTTRCFDWPLPQRERCAVTQSGFDLRPPRAALNVQDDQPERCPTCKRIVVDMACGPLGYNY</sequence>
<name>A0A8S3YMY1_9EUPU</name>
<evidence type="ECO:0000313" key="1">
    <source>
        <dbReference type="EMBL" id="CAG5116370.1"/>
    </source>
</evidence>
<gene>
    <name evidence="1" type="ORF">CUNI_LOCUS1928</name>
</gene>
<organism evidence="1 2">
    <name type="scientific">Candidula unifasciata</name>
    <dbReference type="NCBI Taxonomy" id="100452"/>
    <lineage>
        <taxon>Eukaryota</taxon>
        <taxon>Metazoa</taxon>
        <taxon>Spiralia</taxon>
        <taxon>Lophotrochozoa</taxon>
        <taxon>Mollusca</taxon>
        <taxon>Gastropoda</taxon>
        <taxon>Heterobranchia</taxon>
        <taxon>Euthyneura</taxon>
        <taxon>Panpulmonata</taxon>
        <taxon>Eupulmonata</taxon>
        <taxon>Stylommatophora</taxon>
        <taxon>Helicina</taxon>
        <taxon>Helicoidea</taxon>
        <taxon>Geomitridae</taxon>
        <taxon>Candidula</taxon>
    </lineage>
</organism>
<dbReference type="AlphaFoldDB" id="A0A8S3YMY1"/>
<reference evidence="1" key="1">
    <citation type="submission" date="2021-04" db="EMBL/GenBank/DDBJ databases">
        <authorList>
            <consortium name="Molecular Ecology Group"/>
        </authorList>
    </citation>
    <scope>NUCLEOTIDE SEQUENCE</scope>
</reference>
<protein>
    <submittedName>
        <fullName evidence="1">Uncharacterized protein</fullName>
    </submittedName>
</protein>
<dbReference type="OrthoDB" id="6079694at2759"/>
<accession>A0A8S3YMY1</accession>
<dbReference type="Proteomes" id="UP000678393">
    <property type="component" value="Unassembled WGS sequence"/>
</dbReference>
<comment type="caution">
    <text evidence="1">The sequence shown here is derived from an EMBL/GenBank/DDBJ whole genome shotgun (WGS) entry which is preliminary data.</text>
</comment>
<proteinExistence type="predicted"/>
<dbReference type="EMBL" id="CAJHNH020000245">
    <property type="protein sequence ID" value="CAG5116370.1"/>
    <property type="molecule type" value="Genomic_DNA"/>
</dbReference>
<keyword evidence="2" id="KW-1185">Reference proteome</keyword>
<evidence type="ECO:0000313" key="2">
    <source>
        <dbReference type="Proteomes" id="UP000678393"/>
    </source>
</evidence>